<protein>
    <submittedName>
        <fullName evidence="1">Uncharacterized protein</fullName>
    </submittedName>
</protein>
<evidence type="ECO:0000313" key="1">
    <source>
        <dbReference type="EMBL" id="KCV69764.1"/>
    </source>
</evidence>
<dbReference type="RefSeq" id="XP_009496329.1">
    <property type="nucleotide sequence ID" value="XM_009498054.1"/>
</dbReference>
<dbReference type="SUPFAM" id="SSF53474">
    <property type="entry name" value="alpha/beta-Hydrolases"/>
    <property type="match status" value="1"/>
</dbReference>
<sequence length="695" mass="76647">MFSSDAWHPPPRPLAHDWNLTGEGRGAWAPQLGDCDPIAHKCRLPYPNNFYLEPASASWSHTGFKLRLRESMMPADQRGDKFVPAPWATLDGFSPMPQIITYLGDVSLEGVVGHRDIEQSLSPGAKVVLLDADTGEVVPSWAEIDQSNAANEPLQERGFLIWAAGALKHERRYIVAIRDVLSASTRRPLPPTAGFRALRDKLPSEDSDIELRREHFERDVFGPLARAGIRRENLQQAWDFTVASQHSLTGRARHMRDDALSRIPASGIDYTIVSVHDNPAENIAREIVGRMRIPNYLDEPKPGASLVIDPDTDLPVFQQFVDVKFTMRIPTILAEEQRAGAILQYGHGLFGSQGQIGGSWLARIANTYGYVLLAVDWQGMASPDVPAVTRMLATDIGQFNILPDRLSQGITNAVLSMRMAMTSLSNDEVVKYGGVSVLKTNKLYYYGNSQGGILGNNYMALSPWVHRGCLDVPGAPYSMMLLRSVDFDPYYAILTSRYPKSIDVTWLLTLMGQAWDRAEPAGYVNSLSGEIPTLMPPGATAPAKRMLYHYSLGDAQVSWLSAQANNRAVGGRVFRGHMPEYNETVFGDLIPGTSTNEYSVAVGYDYGVPPAPEENIPPPKEYDTHSYTRKDPVVNQQMADFFATGFIHDVCGSDSSGCRRPIPTSVQPLPQLSATYDRHGGGRAVGRLVVDEGDY</sequence>
<dbReference type="Proteomes" id="UP000030693">
    <property type="component" value="Unassembled WGS sequence"/>
</dbReference>
<dbReference type="GeneID" id="20528898"/>
<dbReference type="InterPro" id="IPR029058">
    <property type="entry name" value="AB_hydrolase_fold"/>
</dbReference>
<evidence type="ECO:0000313" key="2">
    <source>
        <dbReference type="Proteomes" id="UP000030693"/>
    </source>
</evidence>
<name>A0A058Z641_FONAL</name>
<keyword evidence="2" id="KW-1185">Reference proteome</keyword>
<dbReference type="OrthoDB" id="10266347at2759"/>
<gene>
    <name evidence="1" type="ORF">H696_04173</name>
</gene>
<reference evidence="1" key="1">
    <citation type="submission" date="2013-04" db="EMBL/GenBank/DDBJ databases">
        <title>The Genome Sequence of Fonticula alba ATCC 38817.</title>
        <authorList>
            <consortium name="The Broad Institute Genomics Platform"/>
            <person name="Russ C."/>
            <person name="Cuomo C."/>
            <person name="Burger G."/>
            <person name="Gray M.W."/>
            <person name="Holland P.W.H."/>
            <person name="King N."/>
            <person name="Lang F.B.F."/>
            <person name="Roger A.J."/>
            <person name="Ruiz-Trillo I."/>
            <person name="Brown M."/>
            <person name="Walker B."/>
            <person name="Young S."/>
            <person name="Zeng Q."/>
            <person name="Gargeya S."/>
            <person name="Fitzgerald M."/>
            <person name="Haas B."/>
            <person name="Abouelleil A."/>
            <person name="Allen A.W."/>
            <person name="Alvarado L."/>
            <person name="Arachchi H.M."/>
            <person name="Berlin A.M."/>
            <person name="Chapman S.B."/>
            <person name="Gainer-Dewar J."/>
            <person name="Goldberg J."/>
            <person name="Griggs A."/>
            <person name="Gujja S."/>
            <person name="Hansen M."/>
            <person name="Howarth C."/>
            <person name="Imamovic A."/>
            <person name="Ireland A."/>
            <person name="Larimer J."/>
            <person name="McCowan C."/>
            <person name="Murphy C."/>
            <person name="Pearson M."/>
            <person name="Poon T.W."/>
            <person name="Priest M."/>
            <person name="Roberts A."/>
            <person name="Saif S."/>
            <person name="Shea T."/>
            <person name="Sisk P."/>
            <person name="Sykes S."/>
            <person name="Wortman J."/>
            <person name="Nusbaum C."/>
            <person name="Birren B."/>
        </authorList>
    </citation>
    <scope>NUCLEOTIDE SEQUENCE [LARGE SCALE GENOMIC DNA]</scope>
    <source>
        <strain evidence="1">ATCC 38817</strain>
    </source>
</reference>
<proteinExistence type="predicted"/>
<dbReference type="AlphaFoldDB" id="A0A058Z641"/>
<dbReference type="Gene3D" id="3.40.50.1820">
    <property type="entry name" value="alpha/beta hydrolase"/>
    <property type="match status" value="1"/>
</dbReference>
<dbReference type="OMA" id="MFRARPF"/>
<organism evidence="1">
    <name type="scientific">Fonticula alba</name>
    <name type="common">Slime mold</name>
    <dbReference type="NCBI Taxonomy" id="691883"/>
    <lineage>
        <taxon>Eukaryota</taxon>
        <taxon>Rotosphaerida</taxon>
        <taxon>Fonticulaceae</taxon>
        <taxon>Fonticula</taxon>
    </lineage>
</organism>
<accession>A0A058Z641</accession>
<dbReference type="eggNOG" id="ENOG502RDTX">
    <property type="taxonomic scope" value="Eukaryota"/>
</dbReference>
<dbReference type="EMBL" id="KB932206">
    <property type="protein sequence ID" value="KCV69764.1"/>
    <property type="molecule type" value="Genomic_DNA"/>
</dbReference>